<protein>
    <recommendedName>
        <fullName evidence="1">Putative regulatory protein FmdB zinc ribbon domain-containing protein</fullName>
    </recommendedName>
</protein>
<accession>A0A382K0G0</accession>
<organism evidence="2">
    <name type="scientific">marine metagenome</name>
    <dbReference type="NCBI Taxonomy" id="408172"/>
    <lineage>
        <taxon>unclassified sequences</taxon>
        <taxon>metagenomes</taxon>
        <taxon>ecological metagenomes</taxon>
    </lineage>
</organism>
<dbReference type="EMBL" id="UINC01077397">
    <property type="protein sequence ID" value="SVC17486.1"/>
    <property type="molecule type" value="Genomic_DNA"/>
</dbReference>
<dbReference type="AlphaFoldDB" id="A0A382K0G0"/>
<name>A0A382K0G0_9ZZZZ</name>
<gene>
    <name evidence="2" type="ORF">METZ01_LOCUS270340</name>
</gene>
<evidence type="ECO:0000259" key="1">
    <source>
        <dbReference type="SMART" id="SM00834"/>
    </source>
</evidence>
<proteinExistence type="predicted"/>
<evidence type="ECO:0000313" key="2">
    <source>
        <dbReference type="EMBL" id="SVC17486.1"/>
    </source>
</evidence>
<dbReference type="NCBIfam" id="TIGR02605">
    <property type="entry name" value="CxxC_CxxC_SSSS"/>
    <property type="match status" value="1"/>
</dbReference>
<dbReference type="SMART" id="SM00834">
    <property type="entry name" value="CxxC_CXXC_SSSS"/>
    <property type="match status" value="1"/>
</dbReference>
<reference evidence="2" key="1">
    <citation type="submission" date="2018-05" db="EMBL/GenBank/DDBJ databases">
        <authorList>
            <person name="Lanie J.A."/>
            <person name="Ng W.-L."/>
            <person name="Kazmierczak K.M."/>
            <person name="Andrzejewski T.M."/>
            <person name="Davidsen T.M."/>
            <person name="Wayne K.J."/>
            <person name="Tettelin H."/>
            <person name="Glass J.I."/>
            <person name="Rusch D."/>
            <person name="Podicherti R."/>
            <person name="Tsui H.-C.T."/>
            <person name="Winkler M.E."/>
        </authorList>
    </citation>
    <scope>NUCLEOTIDE SEQUENCE</scope>
</reference>
<sequence>MPIYEFTCSSCEKDSEILVRSSDWEGEAKCPHCASTKLEKRLSVFAAASSDASSGSDELPPCSGMPSNCGRCALDH</sequence>
<dbReference type="InterPro" id="IPR013429">
    <property type="entry name" value="Regulatory_FmdB_Zinc_ribbon"/>
</dbReference>
<feature type="domain" description="Putative regulatory protein FmdB zinc ribbon" evidence="1">
    <location>
        <begin position="1"/>
        <end position="43"/>
    </location>
</feature>
<dbReference type="Pfam" id="PF09723">
    <property type="entry name" value="Zn_ribbon_8"/>
    <property type="match status" value="1"/>
</dbReference>